<keyword evidence="2" id="KW-0347">Helicase</keyword>
<name>A0A066WUN5_9FLAO</name>
<dbReference type="GO" id="GO:0004386">
    <property type="term" value="F:helicase activity"/>
    <property type="evidence" value="ECO:0007669"/>
    <property type="project" value="UniProtKB-KW"/>
</dbReference>
<proteinExistence type="predicted"/>
<dbReference type="PANTHER" id="PTHR30595">
    <property type="entry name" value="GLPR-RELATED TRANSCRIPTIONAL REPRESSOR"/>
    <property type="match status" value="1"/>
</dbReference>
<comment type="caution">
    <text evidence="2">The sequence shown here is derived from an EMBL/GenBank/DDBJ whole genome shotgun (WGS) entry which is preliminary data.</text>
</comment>
<keyword evidence="2" id="KW-0378">Hydrolase</keyword>
<keyword evidence="3" id="KW-1185">Reference proteome</keyword>
<dbReference type="eggNOG" id="COG2865">
    <property type="taxonomic scope" value="Bacteria"/>
</dbReference>
<reference evidence="2 3" key="1">
    <citation type="submission" date="2014-05" db="EMBL/GenBank/DDBJ databases">
        <title>Genome Sequence of Flavobacterium sp. EM1321.</title>
        <authorList>
            <person name="Shin S.-K."/>
            <person name="Yi H."/>
        </authorList>
    </citation>
    <scope>NUCLEOTIDE SEQUENCE [LARGE SCALE GENOMIC DNA]</scope>
    <source>
        <strain evidence="2 3">EM1321</strain>
    </source>
</reference>
<feature type="domain" description="Schlafen AlbA-2" evidence="1">
    <location>
        <begin position="20"/>
        <end position="138"/>
    </location>
</feature>
<keyword evidence="2" id="KW-0547">Nucleotide-binding</keyword>
<evidence type="ECO:0000259" key="1">
    <source>
        <dbReference type="Pfam" id="PF04326"/>
    </source>
</evidence>
<dbReference type="Pfam" id="PF04326">
    <property type="entry name" value="SLFN_AlbA_2"/>
    <property type="match status" value="1"/>
</dbReference>
<keyword evidence="2" id="KW-0067">ATP-binding</keyword>
<dbReference type="Pfam" id="PF13749">
    <property type="entry name" value="HATPase_c_4"/>
    <property type="match status" value="1"/>
</dbReference>
<dbReference type="InterPro" id="IPR007421">
    <property type="entry name" value="Schlafen_AlbA_2_dom"/>
</dbReference>
<dbReference type="AlphaFoldDB" id="A0A066WUN5"/>
<dbReference type="EMBL" id="JNCA01000024">
    <property type="protein sequence ID" value="KDN54340.1"/>
    <property type="molecule type" value="Genomic_DNA"/>
</dbReference>
<dbReference type="InterPro" id="IPR038475">
    <property type="entry name" value="RecG_C_sf"/>
</dbReference>
<dbReference type="Proteomes" id="UP000027064">
    <property type="component" value="Unassembled WGS sequence"/>
</dbReference>
<dbReference type="PATRIC" id="fig|1492738.3.peg.2578"/>
<evidence type="ECO:0000313" key="2">
    <source>
        <dbReference type="EMBL" id="KDN54340.1"/>
    </source>
</evidence>
<dbReference type="PANTHER" id="PTHR30595:SF6">
    <property type="entry name" value="SCHLAFEN ALBA-2 DOMAIN-CONTAINING PROTEIN"/>
    <property type="match status" value="1"/>
</dbReference>
<sequence>MIQTIEITDEQKEKILHLSENHFNDLKSKDISPASLTKTISAFSNSVGGDLYIGIDENEEKGIKTRSWRGFVDEEEANGHIQIFEQLFPIGDSYSYTFLTNPSSTGLILQASIKKTLHIVKASNGSIYKRRSAQSLKLTTDAELKRLELDKGLSSFEDITLNIPLETVTDSYIIFEFMIEVVPTIEPLPWLKKQLLIRDNHPTVAATLLYSEIPQAALPKQSGIKVYRYKTKSDEGTRETLVFDPISIEGPIYTQIYEAVSTTKRVIEEEKVLRETGLEDLQYPDKALHEIVTNAVLHRDYSLASDIHIRIFDNRVEVLSPGSLPGHVTEINILNEQFARNGNLVRLVNKFPNPPNKDVGEGLNTAFNETSDLRLKKPIIKELENAVLVTISHEPLASPEKIIMEYLETNDEIHNSTARELTGVRTPDSMKSVFYKLQEKGLLEINPDPTKKGRNSTWIKKK</sequence>
<dbReference type="OrthoDB" id="9807907at2"/>
<dbReference type="Gene3D" id="3.30.950.30">
    <property type="entry name" value="Schlafen, AAA domain"/>
    <property type="match status" value="1"/>
</dbReference>
<dbReference type="STRING" id="1492738.FEM21_25910"/>
<gene>
    <name evidence="2" type="ORF">FEM21_25910</name>
</gene>
<dbReference type="RefSeq" id="WP_035660966.1">
    <property type="nucleotide sequence ID" value="NZ_JNCA01000024.1"/>
</dbReference>
<dbReference type="InterPro" id="IPR038461">
    <property type="entry name" value="Schlafen_AlbA_2_dom_sf"/>
</dbReference>
<organism evidence="2 3">
    <name type="scientific">Flavobacterium seoulense</name>
    <dbReference type="NCBI Taxonomy" id="1492738"/>
    <lineage>
        <taxon>Bacteria</taxon>
        <taxon>Pseudomonadati</taxon>
        <taxon>Bacteroidota</taxon>
        <taxon>Flavobacteriia</taxon>
        <taxon>Flavobacteriales</taxon>
        <taxon>Flavobacteriaceae</taxon>
        <taxon>Flavobacterium</taxon>
    </lineage>
</organism>
<accession>A0A066WUN5</accession>
<evidence type="ECO:0000313" key="3">
    <source>
        <dbReference type="Proteomes" id="UP000027064"/>
    </source>
</evidence>
<dbReference type="Gene3D" id="3.30.565.60">
    <property type="match status" value="1"/>
</dbReference>
<protein>
    <submittedName>
        <fullName evidence="2">ATP-dependent DNA helicase RecG</fullName>
    </submittedName>
</protein>